<feature type="domain" description="Secretion system C-terminal sorting" evidence="3">
    <location>
        <begin position="448"/>
        <end position="513"/>
    </location>
</feature>
<dbReference type="Pfam" id="PF18962">
    <property type="entry name" value="Por_Secre_tail"/>
    <property type="match status" value="1"/>
</dbReference>
<keyword evidence="1 2" id="KW-0732">Signal</keyword>
<keyword evidence="5" id="KW-1185">Reference proteome</keyword>
<feature type="signal peptide" evidence="2">
    <location>
        <begin position="1"/>
        <end position="20"/>
    </location>
</feature>
<dbReference type="OrthoDB" id="9813840at2"/>
<dbReference type="NCBIfam" id="TIGR02167">
    <property type="entry name" value="Liste_lipo_26"/>
    <property type="match status" value="3"/>
</dbReference>
<protein>
    <submittedName>
        <fullName evidence="4">Por secretion system C-terminal sorting domain-containing protein</fullName>
    </submittedName>
</protein>
<sequence>MLKKLPALILLIFLGQFTKAQNEFITIWKPTTAINMDEMVVAPHQVLANQIWFPGVGQNYTINWEEVGYPQHNGTMPNVTSTTQVLIDFGTALNPVADDVKYRVKVSNGNGSFNQIRFGLIYPNTVSDPVAVFQNLGSIERILEVEQWGNIQWTSMYSAFTNCRNLKITATDTPNLNSVTDASYMFYKIHALTVSTSIANWNVSTIKNFKGMFGGVGNSNVDTFNPPISNWNISSAENLSQMFEGRQVFNQNLNGWNTSNVTNMSYLFQGTKAFNQPLNSWNTSMVTNMSGMFNNAIFNQSINNWNVSNVTDISNMFHDADYFNQPLSSWNTSNVQNMTAIFAGADSFNQDLGSWNLASVTSASLALSGTSINCVNYSYTLAGWAQNPNTPNNISLSPLIMFTYSPDVVVDRNTLISKGWTMFGDTLGSCLIKESLSTSEAVLSKPSVYPNPASHIIYLKNISDAKSFIITDLSGRIVLKDSLNKDFINIQTLTPGNYILQIVTKDKIQSLKFIKK</sequence>
<reference evidence="5" key="1">
    <citation type="submission" date="2016-12" db="EMBL/GenBank/DDBJ databases">
        <authorList>
            <person name="Varghese N."/>
            <person name="Submissions S."/>
        </authorList>
    </citation>
    <scope>NUCLEOTIDE SEQUENCE [LARGE SCALE GENOMIC DNA]</scope>
    <source>
        <strain evidence="5">DSM 16779</strain>
    </source>
</reference>
<gene>
    <name evidence="4" type="ORF">SAMN05421769_1655</name>
</gene>
<dbReference type="STRING" id="59733.SAMN05421769_1655"/>
<proteinExistence type="predicted"/>
<dbReference type="InterPro" id="IPR011889">
    <property type="entry name" value="Liste_lipo_26"/>
</dbReference>
<evidence type="ECO:0000256" key="2">
    <source>
        <dbReference type="SAM" id="SignalP"/>
    </source>
</evidence>
<dbReference type="EMBL" id="FSRQ01000001">
    <property type="protein sequence ID" value="SIN99469.1"/>
    <property type="molecule type" value="Genomic_DNA"/>
</dbReference>
<evidence type="ECO:0000259" key="3">
    <source>
        <dbReference type="Pfam" id="PF18962"/>
    </source>
</evidence>
<organism evidence="4 5">
    <name type="scientific">Chryseobacterium scophthalmum</name>
    <dbReference type="NCBI Taxonomy" id="59733"/>
    <lineage>
        <taxon>Bacteria</taxon>
        <taxon>Pseudomonadati</taxon>
        <taxon>Bacteroidota</taxon>
        <taxon>Flavobacteriia</taxon>
        <taxon>Flavobacteriales</taxon>
        <taxon>Weeksellaceae</taxon>
        <taxon>Chryseobacterium group</taxon>
        <taxon>Chryseobacterium</taxon>
    </lineage>
</organism>
<dbReference type="RefSeq" id="WP_074229783.1">
    <property type="nucleotide sequence ID" value="NZ_FSRQ01000001.1"/>
</dbReference>
<dbReference type="InterPro" id="IPR026444">
    <property type="entry name" value="Secre_tail"/>
</dbReference>
<accession>A0A1N6FVZ2</accession>
<name>A0A1N6FVZ2_9FLAO</name>
<dbReference type="AlphaFoldDB" id="A0A1N6FVZ2"/>
<dbReference type="NCBIfam" id="TIGR04183">
    <property type="entry name" value="Por_Secre_tail"/>
    <property type="match status" value="1"/>
</dbReference>
<evidence type="ECO:0000256" key="1">
    <source>
        <dbReference type="ARBA" id="ARBA00022729"/>
    </source>
</evidence>
<feature type="chain" id="PRO_5013156265" evidence="2">
    <location>
        <begin position="21"/>
        <end position="516"/>
    </location>
</feature>
<evidence type="ECO:0000313" key="4">
    <source>
        <dbReference type="EMBL" id="SIN99469.1"/>
    </source>
</evidence>
<dbReference type="Pfam" id="PF03382">
    <property type="entry name" value="DUF285"/>
    <property type="match status" value="1"/>
</dbReference>
<dbReference type="Proteomes" id="UP000184782">
    <property type="component" value="Unassembled WGS sequence"/>
</dbReference>
<dbReference type="InterPro" id="IPR005046">
    <property type="entry name" value="DUF285"/>
</dbReference>
<evidence type="ECO:0000313" key="5">
    <source>
        <dbReference type="Proteomes" id="UP000184782"/>
    </source>
</evidence>